<accession>A0A6M3X6Q8</accession>
<dbReference type="InterPro" id="IPR015947">
    <property type="entry name" value="PUA-like_sf"/>
</dbReference>
<evidence type="ECO:0000313" key="1">
    <source>
        <dbReference type="EMBL" id="QJB01154.1"/>
    </source>
</evidence>
<reference evidence="2" key="1">
    <citation type="submission" date="2020-03" db="EMBL/GenBank/DDBJ databases">
        <title>The deep terrestrial virosphere.</title>
        <authorList>
            <person name="Holmfeldt K."/>
            <person name="Nilsson E."/>
            <person name="Simone D."/>
            <person name="Lopez-Fernandez M."/>
            <person name="Wu X."/>
            <person name="de Brujin I."/>
            <person name="Lundin D."/>
            <person name="Andersson A."/>
            <person name="Bertilsson S."/>
            <person name="Dopson M."/>
        </authorList>
    </citation>
    <scope>NUCLEOTIDE SEQUENCE</scope>
    <source>
        <strain evidence="1">MM171A00145</strain>
        <strain evidence="2">MM171B03089</strain>
    </source>
</reference>
<organism evidence="2">
    <name type="scientific">viral metagenome</name>
    <dbReference type="NCBI Taxonomy" id="1070528"/>
    <lineage>
        <taxon>unclassified sequences</taxon>
        <taxon>metagenomes</taxon>
        <taxon>organismal metagenomes</taxon>
    </lineage>
</organism>
<name>A0A6M3X6Q8_9ZZZZ</name>
<dbReference type="EMBL" id="MT143951">
    <property type="protein sequence ID" value="QJH93157.1"/>
    <property type="molecule type" value="Genomic_DNA"/>
</dbReference>
<sequence length="163" mass="18558">MKAITLWRPWDQTFFLEDEALRKTVENRSWAPPRTIRGELLALHAGLKWDQRGADAIEQITGITYRKEDSEPGVAVGVVRVVGWITRGGLFGLTYNWTHPGDYEPLIYDAAHSRWFFGPNGWVTAEPYRLPTPVPCEGAQGLWELPPDVDAEVQRQMREARGL</sequence>
<proteinExistence type="predicted"/>
<gene>
    <name evidence="1" type="ORF">MM171A00145_0091</name>
    <name evidence="2" type="ORF">MM171B03089_0006</name>
</gene>
<protein>
    <recommendedName>
        <fullName evidence="3">ASCH domain-containing protein</fullName>
    </recommendedName>
</protein>
<dbReference type="SUPFAM" id="SSF88697">
    <property type="entry name" value="PUA domain-like"/>
    <property type="match status" value="1"/>
</dbReference>
<dbReference type="EMBL" id="MT143705">
    <property type="protein sequence ID" value="QJB01154.1"/>
    <property type="molecule type" value="Genomic_DNA"/>
</dbReference>
<evidence type="ECO:0008006" key="3">
    <source>
        <dbReference type="Google" id="ProtNLM"/>
    </source>
</evidence>
<evidence type="ECO:0000313" key="2">
    <source>
        <dbReference type="EMBL" id="QJH93157.1"/>
    </source>
</evidence>
<dbReference type="AlphaFoldDB" id="A0A6M3X6Q8"/>